<evidence type="ECO:0000256" key="13">
    <source>
        <dbReference type="RuleBase" id="RU365103"/>
    </source>
</evidence>
<feature type="domain" description="3-deoxy-D-manno-octulosonic-acid transferase N-terminal" evidence="15">
    <location>
        <begin position="33"/>
        <end position="209"/>
    </location>
</feature>
<feature type="active site" description="Proton acceptor" evidence="11">
    <location>
        <position position="60"/>
    </location>
</feature>
<comment type="caution">
    <text evidence="16">The sequence shown here is derived from an EMBL/GenBank/DDBJ whole genome shotgun (WGS) entry which is preliminary data.</text>
</comment>
<dbReference type="GO" id="GO:0005886">
    <property type="term" value="C:plasma membrane"/>
    <property type="evidence" value="ECO:0007669"/>
    <property type="project" value="UniProtKB-SubCell"/>
</dbReference>
<evidence type="ECO:0000313" key="16">
    <source>
        <dbReference type="EMBL" id="ROQ21318.1"/>
    </source>
</evidence>
<evidence type="ECO:0000256" key="6">
    <source>
        <dbReference type="ARBA" id="ARBA00022519"/>
    </source>
</evidence>
<organism evidence="16 17">
    <name type="scientific">Marinimicrobium koreense</name>
    <dbReference type="NCBI Taxonomy" id="306545"/>
    <lineage>
        <taxon>Bacteria</taxon>
        <taxon>Pseudomonadati</taxon>
        <taxon>Pseudomonadota</taxon>
        <taxon>Gammaproteobacteria</taxon>
        <taxon>Cellvibrionales</taxon>
        <taxon>Cellvibrionaceae</taxon>
        <taxon>Marinimicrobium</taxon>
    </lineage>
</organism>
<dbReference type="NCBIfam" id="NF004388">
    <property type="entry name" value="PRK05749.1-4"/>
    <property type="match status" value="1"/>
</dbReference>
<dbReference type="Gene3D" id="3.40.50.2000">
    <property type="entry name" value="Glycogen Phosphorylase B"/>
    <property type="match status" value="1"/>
</dbReference>
<reference evidence="16 17" key="1">
    <citation type="submission" date="2018-11" db="EMBL/GenBank/DDBJ databases">
        <title>Genomic Encyclopedia of Type Strains, Phase IV (KMG-IV): sequencing the most valuable type-strain genomes for metagenomic binning, comparative biology and taxonomic classification.</title>
        <authorList>
            <person name="Goeker M."/>
        </authorList>
    </citation>
    <scope>NUCLEOTIDE SEQUENCE [LARGE SCALE GENOMIC DNA]</scope>
    <source>
        <strain evidence="16 17">DSM 16974</strain>
    </source>
</reference>
<feature type="site" description="Transition state stabilizer" evidence="12">
    <location>
        <position position="207"/>
    </location>
</feature>
<dbReference type="EMBL" id="RJUK01000001">
    <property type="protein sequence ID" value="ROQ21318.1"/>
    <property type="molecule type" value="Genomic_DNA"/>
</dbReference>
<sequence length="422" mass="46383">MRWLYTLLLYLLTPLLLLRLRLLARRNPAWALRWGERFGRVPPQETGRTLVWLHTASVGEVLAAAPVARALLQEPGLQLLMTTTTPTGADRVAALFGDQVQHVYAPFDLPGSVRRFLDRVQPRLYLMMETELWPNTLAACRAREIPGVLINGRLSEKSARGYQRFAALTRPMLQGLTEAGIQNRADAERFQDLGLRPDATHITGSIKFDLTLDDSVRERAAALRAQWQGNPARPIWIAASTHDGEDGPLLEAFAQVRAQTTSNPLLVLVPRHPERFDSVAELSNERGFVTARRSTGEAPGADVQVLVGDVMGELLTLYGASDIAFVGGSLIDNGGHNLIEPAAWGLPILSGPSLYNFAEVSDLLKEAGALQVIENAEELAGQVISLTETEELRTVRGQAAREVAEANRGALEKTLTLIRRYL</sequence>
<gene>
    <name evidence="16" type="ORF">EDC38_1941</name>
</gene>
<dbReference type="PANTHER" id="PTHR42755">
    <property type="entry name" value="3-DEOXY-MANNO-OCTULOSONATE CYTIDYLYLTRANSFERASE"/>
    <property type="match status" value="1"/>
</dbReference>
<name>A0A3N1P134_9GAMM</name>
<keyword evidence="13" id="KW-1003">Cell membrane</keyword>
<keyword evidence="13" id="KW-0448">Lipopolysaccharide biosynthesis</keyword>
<keyword evidence="7 13" id="KW-0808">Transferase</keyword>
<dbReference type="UniPathway" id="UPA00958"/>
<dbReference type="Proteomes" id="UP000273643">
    <property type="component" value="Unassembled WGS sequence"/>
</dbReference>
<evidence type="ECO:0000259" key="15">
    <source>
        <dbReference type="Pfam" id="PF04413"/>
    </source>
</evidence>
<keyword evidence="8" id="KW-0812">Transmembrane</keyword>
<evidence type="ECO:0000256" key="8">
    <source>
        <dbReference type="ARBA" id="ARBA00022968"/>
    </source>
</evidence>
<keyword evidence="6" id="KW-0472">Membrane</keyword>
<evidence type="ECO:0000256" key="5">
    <source>
        <dbReference type="ARBA" id="ARBA00019077"/>
    </source>
</evidence>
<dbReference type="SUPFAM" id="SSF53756">
    <property type="entry name" value="UDP-Glycosyltransferase/glycogen phosphorylase"/>
    <property type="match status" value="1"/>
</dbReference>
<dbReference type="PANTHER" id="PTHR42755:SF1">
    <property type="entry name" value="3-DEOXY-D-MANNO-OCTULOSONIC ACID TRANSFERASE, MITOCHONDRIAL-RELATED"/>
    <property type="match status" value="1"/>
</dbReference>
<protein>
    <recommendedName>
        <fullName evidence="5 13">3-deoxy-D-manno-octulosonic acid transferase</fullName>
        <shortName evidence="13">Kdo transferase</shortName>
        <ecNumber evidence="4 13">2.4.99.12</ecNumber>
    </recommendedName>
    <alternativeName>
        <fullName evidence="9 13">Lipid IV(A) 3-deoxy-D-manno-octulosonic acid transferase</fullName>
    </alternativeName>
</protein>
<proteinExistence type="inferred from homology"/>
<dbReference type="Pfam" id="PF04413">
    <property type="entry name" value="Glycos_transf_N"/>
    <property type="match status" value="1"/>
</dbReference>
<dbReference type="FunFam" id="3.40.50.2000:FF:000032">
    <property type="entry name" value="3-deoxy-D-manno-octulosonic acid transferase"/>
    <property type="match status" value="1"/>
</dbReference>
<dbReference type="FunFam" id="3.40.50.11720:FF:000001">
    <property type="entry name" value="3-deoxy-D-manno-octulosonic acid transferase"/>
    <property type="match status" value="1"/>
</dbReference>
<dbReference type="InterPro" id="IPR001296">
    <property type="entry name" value="Glyco_trans_1"/>
</dbReference>
<keyword evidence="8" id="KW-0735">Signal-anchor</keyword>
<dbReference type="InterPro" id="IPR039901">
    <property type="entry name" value="Kdotransferase"/>
</dbReference>
<evidence type="ECO:0000259" key="14">
    <source>
        <dbReference type="Pfam" id="PF00534"/>
    </source>
</evidence>
<dbReference type="InterPro" id="IPR007507">
    <property type="entry name" value="Glycos_transf_N"/>
</dbReference>
<dbReference type="GO" id="GO:0009245">
    <property type="term" value="P:lipid A biosynthetic process"/>
    <property type="evidence" value="ECO:0007669"/>
    <property type="project" value="TreeGrafter"/>
</dbReference>
<comment type="function">
    <text evidence="13">Involved in lipopolysaccharide (LPS) biosynthesis. Catalyzes the transfer of 3-deoxy-D-manno-octulosonate (Kdo) residue(s) from CMP-Kdo to lipid IV(A), the tetraacyldisaccharide-1,4'-bisphosphate precursor of lipid A.</text>
</comment>
<dbReference type="GO" id="GO:0043842">
    <property type="term" value="F:Kdo transferase activity"/>
    <property type="evidence" value="ECO:0007669"/>
    <property type="project" value="UniProtKB-EC"/>
</dbReference>
<comment type="catalytic activity">
    <reaction evidence="10 13">
        <text>lipid IVA (E. coli) + CMP-3-deoxy-beta-D-manno-octulosonate = alpha-Kdo-(2-&gt;6)-lipid IVA (E. coli) + CMP + H(+)</text>
        <dbReference type="Rhea" id="RHEA:28066"/>
        <dbReference type="ChEBI" id="CHEBI:15378"/>
        <dbReference type="ChEBI" id="CHEBI:58603"/>
        <dbReference type="ChEBI" id="CHEBI:60364"/>
        <dbReference type="ChEBI" id="CHEBI:60377"/>
        <dbReference type="ChEBI" id="CHEBI:85987"/>
        <dbReference type="EC" id="2.4.99.12"/>
    </reaction>
</comment>
<dbReference type="InterPro" id="IPR038107">
    <property type="entry name" value="Glycos_transf_N_sf"/>
</dbReference>
<evidence type="ECO:0000256" key="11">
    <source>
        <dbReference type="PIRSR" id="PIRSR639901-1"/>
    </source>
</evidence>
<dbReference type="AlphaFoldDB" id="A0A3N1P134"/>
<evidence type="ECO:0000256" key="4">
    <source>
        <dbReference type="ARBA" id="ARBA00012621"/>
    </source>
</evidence>
<comment type="pathway">
    <text evidence="2 13">Bacterial outer membrane biogenesis; LPS core biosynthesis.</text>
</comment>
<comment type="similarity">
    <text evidence="3">Belongs to the glycosyltransferase group 1 family. Glycosyltransferase 30 subfamily.</text>
</comment>
<dbReference type="EC" id="2.4.99.12" evidence="4 13"/>
<evidence type="ECO:0000256" key="1">
    <source>
        <dbReference type="ARBA" id="ARBA00004388"/>
    </source>
</evidence>
<dbReference type="GO" id="GO:0009244">
    <property type="term" value="P:lipopolysaccharide core region biosynthetic process"/>
    <property type="evidence" value="ECO:0007669"/>
    <property type="project" value="UniProtKB-UniRule"/>
</dbReference>
<comment type="subcellular location">
    <subcellularLocation>
        <location evidence="1">Cell inner membrane</location>
        <topology evidence="1">Single-pass membrane protein</topology>
        <orientation evidence="1">Cytoplasmic side</orientation>
    </subcellularLocation>
    <subcellularLocation>
        <location evidence="13">Cell membrane</location>
    </subcellularLocation>
</comment>
<evidence type="ECO:0000256" key="9">
    <source>
        <dbReference type="ARBA" id="ARBA00031445"/>
    </source>
</evidence>
<evidence type="ECO:0000256" key="10">
    <source>
        <dbReference type="ARBA" id="ARBA00049183"/>
    </source>
</evidence>
<dbReference type="RefSeq" id="WP_123638333.1">
    <property type="nucleotide sequence ID" value="NZ_RJUK01000001.1"/>
</dbReference>
<dbReference type="Pfam" id="PF00534">
    <property type="entry name" value="Glycos_transf_1"/>
    <property type="match status" value="1"/>
</dbReference>
<feature type="domain" description="Glycosyl transferase family 1" evidence="14">
    <location>
        <begin position="249"/>
        <end position="402"/>
    </location>
</feature>
<dbReference type="OrthoDB" id="9789797at2"/>
<evidence type="ECO:0000256" key="7">
    <source>
        <dbReference type="ARBA" id="ARBA00022679"/>
    </source>
</evidence>
<accession>A0A3N1P134</accession>
<evidence type="ECO:0000256" key="3">
    <source>
        <dbReference type="ARBA" id="ARBA00006380"/>
    </source>
</evidence>
<keyword evidence="6" id="KW-0997">Cell inner membrane</keyword>
<evidence type="ECO:0000256" key="2">
    <source>
        <dbReference type="ARBA" id="ARBA00004713"/>
    </source>
</evidence>
<feature type="site" description="Transition state stabilizer" evidence="12">
    <location>
        <position position="129"/>
    </location>
</feature>
<evidence type="ECO:0000313" key="17">
    <source>
        <dbReference type="Proteomes" id="UP000273643"/>
    </source>
</evidence>
<keyword evidence="17" id="KW-1185">Reference proteome</keyword>
<dbReference type="Gene3D" id="3.40.50.11720">
    <property type="entry name" value="3-Deoxy-D-manno-octulosonic-acid transferase, N-terminal domain"/>
    <property type="match status" value="1"/>
</dbReference>
<evidence type="ECO:0000256" key="12">
    <source>
        <dbReference type="PIRSR" id="PIRSR639901-2"/>
    </source>
</evidence>